<evidence type="ECO:0000256" key="2">
    <source>
        <dbReference type="ARBA" id="ARBA00022723"/>
    </source>
</evidence>
<dbReference type="GO" id="GO:0004497">
    <property type="term" value="F:monooxygenase activity"/>
    <property type="evidence" value="ECO:0007669"/>
    <property type="project" value="InterPro"/>
</dbReference>
<comment type="caution">
    <text evidence="5">The sequence shown here is derived from an EMBL/GenBank/DDBJ whole genome shotgun (WGS) entry which is preliminary data.</text>
</comment>
<evidence type="ECO:0000256" key="3">
    <source>
        <dbReference type="ARBA" id="ARBA00023004"/>
    </source>
</evidence>
<dbReference type="GO" id="GO:0020037">
    <property type="term" value="F:heme binding"/>
    <property type="evidence" value="ECO:0007669"/>
    <property type="project" value="InterPro"/>
</dbReference>
<evidence type="ECO:0000256" key="4">
    <source>
        <dbReference type="SAM" id="MobiDB-lite"/>
    </source>
</evidence>
<feature type="region of interest" description="Disordered" evidence="4">
    <location>
        <begin position="1"/>
        <end position="41"/>
    </location>
</feature>
<dbReference type="InterPro" id="IPR001128">
    <property type="entry name" value="Cyt_P450"/>
</dbReference>
<dbReference type="Gene3D" id="1.10.630.10">
    <property type="entry name" value="Cytochrome P450"/>
    <property type="match status" value="1"/>
</dbReference>
<reference evidence="5 6" key="1">
    <citation type="submission" date="2018-10" db="EMBL/GenBank/DDBJ databases">
        <title>A high-quality apple genome assembly.</title>
        <authorList>
            <person name="Hu J."/>
        </authorList>
    </citation>
    <scope>NUCLEOTIDE SEQUENCE [LARGE SCALE GENOMIC DNA]</scope>
    <source>
        <strain evidence="6">cv. HFTH1</strain>
        <tissue evidence="5">Young leaf</tissue>
    </source>
</reference>
<keyword evidence="3" id="KW-0408">Iron</keyword>
<keyword evidence="2" id="KW-0479">Metal-binding</keyword>
<dbReference type="GO" id="GO:0005506">
    <property type="term" value="F:iron ion binding"/>
    <property type="evidence" value="ECO:0007669"/>
    <property type="project" value="InterPro"/>
</dbReference>
<dbReference type="SUPFAM" id="SSF48264">
    <property type="entry name" value="Cytochrome P450"/>
    <property type="match status" value="1"/>
</dbReference>
<sequence>GWVQKTENRKKPKTKSDRGRKKPKTKPNRGRKKTEPKLSNRTEPNLVSSVSVFKIAWVRDVTRCGVEDFARNSNSRRLLKLGLADGYSEVAAVDVIVSGIPIPPHRRRVGPLLLADEARGILQAYICRAVNRSQELRIEINCMHIYYYLLAQKIISNYHAMSLILAVMDTPRKDLSGASLLVAIQAVKKGVAAEGMKLRDYIWRRHDPMSVAVMIEDSAAVTGLGTPRELGSRDLSNFLSSLSHTSVQHKPDVYAQTNIYDEHQRSQWAWCKKENYKEMLTPLKETLANLLQFWPFQLLLLATFLVLLYRWSSTSANAPPPSPPKLPIIGNLHQVSLQIHRSLQTLSQRHGPLMLIHFGSTPVPVVSSAEAACEIMKTHNTTFANKPQIIFFKKFCYNFKDVSFAPYGDYTTPTTVNLHLQNPLPVLYPTPKLVSSNSKPNFLNFISKKR</sequence>
<protein>
    <submittedName>
        <fullName evidence="5">Uncharacterized protein</fullName>
    </submittedName>
</protein>
<dbReference type="InterPro" id="IPR036396">
    <property type="entry name" value="Cyt_P450_sf"/>
</dbReference>
<dbReference type="Proteomes" id="UP000290289">
    <property type="component" value="Chromosome 3"/>
</dbReference>
<comment type="similarity">
    <text evidence="1">Belongs to the cytochrome P450 family.</text>
</comment>
<accession>A0A498KCY6</accession>
<feature type="compositionally biased region" description="Basic residues" evidence="4">
    <location>
        <begin position="18"/>
        <end position="32"/>
    </location>
</feature>
<dbReference type="PANTHER" id="PTHR47955:SF15">
    <property type="entry name" value="CYTOCHROME P450 71A2-LIKE"/>
    <property type="match status" value="1"/>
</dbReference>
<keyword evidence="6" id="KW-1185">Reference proteome</keyword>
<dbReference type="AlphaFoldDB" id="A0A498KCY6"/>
<name>A0A498KCY6_MALDO</name>
<proteinExistence type="inferred from homology"/>
<feature type="compositionally biased region" description="Basic and acidic residues" evidence="4">
    <location>
        <begin position="1"/>
        <end position="17"/>
    </location>
</feature>
<dbReference type="Pfam" id="PF00067">
    <property type="entry name" value="p450"/>
    <property type="match status" value="1"/>
</dbReference>
<dbReference type="GO" id="GO:0016705">
    <property type="term" value="F:oxidoreductase activity, acting on paired donors, with incorporation or reduction of molecular oxygen"/>
    <property type="evidence" value="ECO:0007669"/>
    <property type="project" value="InterPro"/>
</dbReference>
<gene>
    <name evidence="5" type="ORF">DVH24_004327</name>
</gene>
<evidence type="ECO:0000256" key="1">
    <source>
        <dbReference type="ARBA" id="ARBA00010617"/>
    </source>
</evidence>
<evidence type="ECO:0000313" key="5">
    <source>
        <dbReference type="EMBL" id="RXI03675.1"/>
    </source>
</evidence>
<feature type="non-terminal residue" evidence="5">
    <location>
        <position position="1"/>
    </location>
</feature>
<evidence type="ECO:0000313" key="6">
    <source>
        <dbReference type="Proteomes" id="UP000290289"/>
    </source>
</evidence>
<dbReference type="PANTHER" id="PTHR47955">
    <property type="entry name" value="CYTOCHROME P450 FAMILY 71 PROTEIN"/>
    <property type="match status" value="1"/>
</dbReference>
<dbReference type="EMBL" id="RDQH01000329">
    <property type="protein sequence ID" value="RXI03675.1"/>
    <property type="molecule type" value="Genomic_DNA"/>
</dbReference>
<organism evidence="5 6">
    <name type="scientific">Malus domestica</name>
    <name type="common">Apple</name>
    <name type="synonym">Pyrus malus</name>
    <dbReference type="NCBI Taxonomy" id="3750"/>
    <lineage>
        <taxon>Eukaryota</taxon>
        <taxon>Viridiplantae</taxon>
        <taxon>Streptophyta</taxon>
        <taxon>Embryophyta</taxon>
        <taxon>Tracheophyta</taxon>
        <taxon>Spermatophyta</taxon>
        <taxon>Magnoliopsida</taxon>
        <taxon>eudicotyledons</taxon>
        <taxon>Gunneridae</taxon>
        <taxon>Pentapetalae</taxon>
        <taxon>rosids</taxon>
        <taxon>fabids</taxon>
        <taxon>Rosales</taxon>
        <taxon>Rosaceae</taxon>
        <taxon>Amygdaloideae</taxon>
        <taxon>Maleae</taxon>
        <taxon>Malus</taxon>
    </lineage>
</organism>